<evidence type="ECO:0000313" key="2">
    <source>
        <dbReference type="EMBL" id="SDN09741.1"/>
    </source>
</evidence>
<accession>A0A1G9YMK0</accession>
<dbReference type="EMBL" id="FNGS01000014">
    <property type="protein sequence ID" value="SDN09741.1"/>
    <property type="molecule type" value="Genomic_DNA"/>
</dbReference>
<protein>
    <submittedName>
        <fullName evidence="2">Uncharacterized protein</fullName>
    </submittedName>
</protein>
<dbReference type="OrthoDB" id="798537at2"/>
<evidence type="ECO:0000256" key="1">
    <source>
        <dbReference type="SAM" id="MobiDB-lite"/>
    </source>
</evidence>
<gene>
    <name evidence="2" type="ORF">SAMN04488090_4971</name>
</gene>
<dbReference type="Proteomes" id="UP000198901">
    <property type="component" value="Unassembled WGS sequence"/>
</dbReference>
<evidence type="ECO:0000313" key="3">
    <source>
        <dbReference type="Proteomes" id="UP000198901"/>
    </source>
</evidence>
<reference evidence="2 3" key="1">
    <citation type="submission" date="2016-10" db="EMBL/GenBank/DDBJ databases">
        <authorList>
            <person name="de Groot N.N."/>
        </authorList>
    </citation>
    <scope>NUCLEOTIDE SEQUENCE [LARGE SCALE GENOMIC DNA]</scope>
    <source>
        <strain evidence="2 3">DSM 21668</strain>
    </source>
</reference>
<sequence>MEDQNNTPDPRYVRGFNDGYLFTKYLPELAEKLSQAEAKTPRMEGFADGRKEYLAEKARDKFPDWLKGDRQERPSTKDKGKDLDKS</sequence>
<keyword evidence="3" id="KW-1185">Reference proteome</keyword>
<dbReference type="AlphaFoldDB" id="A0A1G9YMK0"/>
<proteinExistence type="predicted"/>
<feature type="region of interest" description="Disordered" evidence="1">
    <location>
        <begin position="61"/>
        <end position="86"/>
    </location>
</feature>
<organism evidence="2 3">
    <name type="scientific">Siphonobacter aquaeclarae</name>
    <dbReference type="NCBI Taxonomy" id="563176"/>
    <lineage>
        <taxon>Bacteria</taxon>
        <taxon>Pseudomonadati</taxon>
        <taxon>Bacteroidota</taxon>
        <taxon>Cytophagia</taxon>
        <taxon>Cytophagales</taxon>
        <taxon>Cytophagaceae</taxon>
        <taxon>Siphonobacter</taxon>
    </lineage>
</organism>
<name>A0A1G9YMK0_9BACT</name>
<dbReference type="RefSeq" id="WP_143011219.1">
    <property type="nucleotide sequence ID" value="NZ_FNGS01000014.1"/>
</dbReference>